<dbReference type="InterPro" id="IPR013320">
    <property type="entry name" value="ConA-like_dom_sf"/>
</dbReference>
<protein>
    <recommendedName>
        <fullName evidence="2">GH16 domain-containing protein</fullName>
    </recommendedName>
</protein>
<evidence type="ECO:0000313" key="3">
    <source>
        <dbReference type="EMBL" id="EST32033.1"/>
    </source>
</evidence>
<dbReference type="SUPFAM" id="SSF49899">
    <property type="entry name" value="Concanavalin A-like lectins/glucanases"/>
    <property type="match status" value="1"/>
</dbReference>
<dbReference type="STRING" id="1352936.M878_15780"/>
<dbReference type="GO" id="GO:0005975">
    <property type="term" value="P:carbohydrate metabolic process"/>
    <property type="evidence" value="ECO:0007669"/>
    <property type="project" value="InterPro"/>
</dbReference>
<gene>
    <name evidence="3" type="ORF">M878_15780</name>
</gene>
<dbReference type="Proteomes" id="UP000017984">
    <property type="component" value="Chromosome"/>
</dbReference>
<keyword evidence="4" id="KW-1185">Reference proteome</keyword>
<dbReference type="GO" id="GO:0004553">
    <property type="term" value="F:hydrolase activity, hydrolyzing O-glycosyl compounds"/>
    <property type="evidence" value="ECO:0007669"/>
    <property type="project" value="InterPro"/>
</dbReference>
<dbReference type="AlphaFoldDB" id="V6KJ19"/>
<feature type="region of interest" description="Disordered" evidence="1">
    <location>
        <begin position="1"/>
        <end position="42"/>
    </location>
</feature>
<name>V6KJ19_STRRC</name>
<dbReference type="EMBL" id="AWQX01000134">
    <property type="protein sequence ID" value="EST32033.1"/>
    <property type="molecule type" value="Genomic_DNA"/>
</dbReference>
<sequence>MPTTGGCPPGHYLTSTDSHSRPTRTRPLAGPEPSSPTEGKSLAFDEEFDDPIAFGSRWNGSATSAYKYGNHDPNDTKLDWLTPSAITVSDGTGTFTATPSSHTLENGRQAWNTGLLTTEGTTENFRTCTGDYAEARVQLPSARGAWPAVWTWLNGDAEVDGFEYHPDTPNILEVVNHVNYAYTYYTDPATISPGAWITVGVHYGATDDDWYLNGKLIYSDHTGVGTTWSPNITISLSVSDGTYHPSPSTTTPITFKADYVRVWR</sequence>
<dbReference type="HOGENOM" id="CLU_1089560_0_0_11"/>
<dbReference type="PROSITE" id="PS51762">
    <property type="entry name" value="GH16_2"/>
    <property type="match status" value="1"/>
</dbReference>
<dbReference type="PATRIC" id="fig|1352936.5.peg.3319"/>
<dbReference type="Gene3D" id="2.60.120.200">
    <property type="match status" value="1"/>
</dbReference>
<dbReference type="RefSeq" id="WP_023547139.1">
    <property type="nucleotide sequence ID" value="NZ_CM002285.1"/>
</dbReference>
<evidence type="ECO:0000259" key="2">
    <source>
        <dbReference type="PROSITE" id="PS51762"/>
    </source>
</evidence>
<evidence type="ECO:0000256" key="1">
    <source>
        <dbReference type="SAM" id="MobiDB-lite"/>
    </source>
</evidence>
<dbReference type="InterPro" id="IPR000757">
    <property type="entry name" value="Beta-glucanase-like"/>
</dbReference>
<comment type="caution">
    <text evidence="3">The sequence shown here is derived from an EMBL/GenBank/DDBJ whole genome shotgun (WGS) entry which is preliminary data.</text>
</comment>
<proteinExistence type="predicted"/>
<evidence type="ECO:0000313" key="4">
    <source>
        <dbReference type="Proteomes" id="UP000017984"/>
    </source>
</evidence>
<feature type="domain" description="GH16" evidence="2">
    <location>
        <begin position="19"/>
        <end position="264"/>
    </location>
</feature>
<reference evidence="3 4" key="1">
    <citation type="journal article" date="2014" name="Genome Announc.">
        <title>Draft Genome Sequence of Streptomyces roseochromogenes subsp. oscitans DS 12.976, Producer of the Aminocoumarin Antibiotic Clorobiocin.</title>
        <authorList>
            <person name="Ruckert C."/>
            <person name="Kalinowski J."/>
            <person name="Heide L."/>
            <person name="Apel A.K."/>
        </authorList>
    </citation>
    <scope>NUCLEOTIDE SEQUENCE [LARGE SCALE GENOMIC DNA]</scope>
    <source>
        <strain evidence="3 4">DS 12.976</strain>
    </source>
</reference>
<accession>V6KJ19</accession>
<organism evidence="3 4">
    <name type="scientific">Streptomyces roseochromogenus subsp. oscitans DS 12.976</name>
    <dbReference type="NCBI Taxonomy" id="1352936"/>
    <lineage>
        <taxon>Bacteria</taxon>
        <taxon>Bacillati</taxon>
        <taxon>Actinomycetota</taxon>
        <taxon>Actinomycetes</taxon>
        <taxon>Kitasatosporales</taxon>
        <taxon>Streptomycetaceae</taxon>
        <taxon>Streptomyces</taxon>
    </lineage>
</organism>